<organism evidence="2 3">
    <name type="scientific">Marinomonas rhodophyticola</name>
    <dbReference type="NCBI Taxonomy" id="2992803"/>
    <lineage>
        <taxon>Bacteria</taxon>
        <taxon>Pseudomonadati</taxon>
        <taxon>Pseudomonadota</taxon>
        <taxon>Gammaproteobacteria</taxon>
        <taxon>Oceanospirillales</taxon>
        <taxon>Oceanospirillaceae</taxon>
        <taxon>Marinomonas</taxon>
    </lineage>
</organism>
<keyword evidence="3" id="KW-1185">Reference proteome</keyword>
<dbReference type="RefSeq" id="WP_265216947.1">
    <property type="nucleotide sequence ID" value="NZ_JAPEUL010000004.1"/>
</dbReference>
<accession>A0ABT3KBD8</accession>
<feature type="signal peptide" evidence="1">
    <location>
        <begin position="1"/>
        <end position="22"/>
    </location>
</feature>
<dbReference type="Proteomes" id="UP001431181">
    <property type="component" value="Unassembled WGS sequence"/>
</dbReference>
<dbReference type="InterPro" id="IPR023614">
    <property type="entry name" value="Porin_dom_sf"/>
</dbReference>
<feature type="chain" id="PRO_5045996532" description="Outer membrane porin, OprD family" evidence="1">
    <location>
        <begin position="23"/>
        <end position="422"/>
    </location>
</feature>
<proteinExistence type="predicted"/>
<protein>
    <recommendedName>
        <fullName evidence="4">Outer membrane porin, OprD family</fullName>
    </recommendedName>
</protein>
<evidence type="ECO:0000313" key="3">
    <source>
        <dbReference type="Proteomes" id="UP001431181"/>
    </source>
</evidence>
<evidence type="ECO:0000256" key="1">
    <source>
        <dbReference type="SAM" id="SignalP"/>
    </source>
</evidence>
<gene>
    <name evidence="2" type="ORF">ONZ52_01940</name>
</gene>
<comment type="caution">
    <text evidence="2">The sequence shown here is derived from an EMBL/GenBank/DDBJ whole genome shotgun (WGS) entry which is preliminary data.</text>
</comment>
<evidence type="ECO:0000313" key="2">
    <source>
        <dbReference type="EMBL" id="MCW4627847.1"/>
    </source>
</evidence>
<dbReference type="Gene3D" id="2.40.160.10">
    <property type="entry name" value="Porin"/>
    <property type="match status" value="1"/>
</dbReference>
<keyword evidence="1" id="KW-0732">Signal</keyword>
<evidence type="ECO:0008006" key="4">
    <source>
        <dbReference type="Google" id="ProtNLM"/>
    </source>
</evidence>
<sequence length="422" mass="45885">MVKLNFKMALALSVVTSVNSHASTVLDSIKNGTFSGGLFNTLELGSNSGASGVGANNNAKVLGSALTLDYVTGDYYGFNIGVGSETGYDWGIQDSDTATTAGGENDSRVNVNATNLYRAFINYRFNSALTNTQIRVGRQDITSPLLMTSGAFPMRDSFDAVVIENKDIPDTILRAMYVTKWNMRYGDDNNGSVTQTDKSYDNPLVSFYLNNKSIDNLNIEAQWLQNDNDENAGDPPAAVTAKNYDTTFLALDYNIPNSSWTVGAKTLSANFENSADTGYQGAFVKNTFNGVGVQLAYTTVDDAANFPGTLGHVPMLRSYNPGMQGEYFAGLKTTSIAANYGFNITGFKATLGYTTWQQSVEGIKNSRGTDLDDGYEASLRIDYKSQEIKGLSTVMQLSYINYDQDVADDSLTILRTSLNYQF</sequence>
<dbReference type="EMBL" id="JAPEUL010000004">
    <property type="protein sequence ID" value="MCW4627847.1"/>
    <property type="molecule type" value="Genomic_DNA"/>
</dbReference>
<name>A0ABT3KBD8_9GAMM</name>
<reference evidence="2" key="1">
    <citation type="submission" date="2022-11" db="EMBL/GenBank/DDBJ databases">
        <title>Marinomonas sp. nov., isolated from marine algae.</title>
        <authorList>
            <person name="Choi D.G."/>
            <person name="Kim J.M."/>
            <person name="Lee J.K."/>
            <person name="Baek J.H."/>
            <person name="Jeon C.O."/>
        </authorList>
    </citation>
    <scope>NUCLEOTIDE SEQUENCE</scope>
    <source>
        <strain evidence="2">KJ51-3</strain>
    </source>
</reference>